<keyword evidence="1" id="KW-0472">Membrane</keyword>
<dbReference type="OrthoDB" id="9765258at2"/>
<reference evidence="2 3" key="1">
    <citation type="submission" date="2018-06" db="EMBL/GenBank/DDBJ databases">
        <title>Genomic Encyclopedia of Archaeal and Bacterial Type Strains, Phase II (KMG-II): from individual species to whole genera.</title>
        <authorList>
            <person name="Goeker M."/>
        </authorList>
    </citation>
    <scope>NUCLEOTIDE SEQUENCE [LARGE SCALE GENOMIC DNA]</scope>
    <source>
        <strain evidence="2 3">JCM 11668</strain>
    </source>
</reference>
<name>A0A318TES6_9BRAD</name>
<feature type="transmembrane region" description="Helical" evidence="1">
    <location>
        <begin position="143"/>
        <end position="167"/>
    </location>
</feature>
<gene>
    <name evidence="2" type="ORF">BJ122_10854</name>
</gene>
<evidence type="ECO:0000313" key="2">
    <source>
        <dbReference type="EMBL" id="PYF03126.1"/>
    </source>
</evidence>
<evidence type="ECO:0000256" key="1">
    <source>
        <dbReference type="SAM" id="Phobius"/>
    </source>
</evidence>
<dbReference type="RefSeq" id="WP_110780717.1">
    <property type="nucleotide sequence ID" value="NZ_QJTI01000008.1"/>
</dbReference>
<comment type="caution">
    <text evidence="2">The sequence shown here is derived from an EMBL/GenBank/DDBJ whole genome shotgun (WGS) entry which is preliminary data.</text>
</comment>
<feature type="transmembrane region" description="Helical" evidence="1">
    <location>
        <begin position="318"/>
        <end position="338"/>
    </location>
</feature>
<dbReference type="Gene3D" id="1.20.950.20">
    <property type="entry name" value="Transmembrane di-heme cytochromes, Chain C"/>
    <property type="match status" value="1"/>
</dbReference>
<keyword evidence="3" id="KW-1185">Reference proteome</keyword>
<evidence type="ECO:0000313" key="3">
    <source>
        <dbReference type="Proteomes" id="UP000248148"/>
    </source>
</evidence>
<organism evidence="2 3">
    <name type="scientific">Rhodopseudomonas faecalis</name>
    <dbReference type="NCBI Taxonomy" id="99655"/>
    <lineage>
        <taxon>Bacteria</taxon>
        <taxon>Pseudomonadati</taxon>
        <taxon>Pseudomonadota</taxon>
        <taxon>Alphaproteobacteria</taxon>
        <taxon>Hyphomicrobiales</taxon>
        <taxon>Nitrobacteraceae</taxon>
        <taxon>Rhodopseudomonas</taxon>
    </lineage>
</organism>
<dbReference type="InterPro" id="IPR036197">
    <property type="entry name" value="NarG-like_sf"/>
</dbReference>
<feature type="transmembrane region" description="Helical" evidence="1">
    <location>
        <begin position="293"/>
        <end position="312"/>
    </location>
</feature>
<keyword evidence="1" id="KW-1133">Transmembrane helix</keyword>
<dbReference type="Proteomes" id="UP000248148">
    <property type="component" value="Unassembled WGS sequence"/>
</dbReference>
<proteinExistence type="predicted"/>
<feature type="transmembrane region" description="Helical" evidence="1">
    <location>
        <begin position="250"/>
        <end position="273"/>
    </location>
</feature>
<accession>A0A318TES6</accession>
<feature type="transmembrane region" description="Helical" evidence="1">
    <location>
        <begin position="98"/>
        <end position="120"/>
    </location>
</feature>
<dbReference type="NCBIfam" id="TIGR02484">
    <property type="entry name" value="CitB"/>
    <property type="match status" value="1"/>
</dbReference>
<dbReference type="InterPro" id="IPR012830">
    <property type="entry name" value="Citrate_utilization_prot_B"/>
</dbReference>
<dbReference type="SUPFAM" id="SSF103501">
    <property type="entry name" value="Respiratory nitrate reductase 1 gamma chain"/>
    <property type="match status" value="1"/>
</dbReference>
<sequence length="366" mass="38720">MQADDATEEAERALRLCSACMFCDDYCAVFPAIAGKHDFSLADVSYLANLCHNCRGCYHACQYAPPHELAVNLPQALARVRIRSYAGFARPRWLGRAFAHNATIVALVSVLSVLAVLLVADPAKLLSANSGEGAFYRVVPREIMVGGALAALALSLTTLALGVAAFWRAIAPDGSRAALLRALPRALADTVTLRYLGGGDGGCGDRIEAPSRLRRLFHHLMVGGLGLSFGATAVAAYYHRWLGWEAPYPLLSLPVGLGAVGGVLMLLGAGGLIVQKLRADRAPSAAETLPADYAMLVLIIGNAASGLALLAWRSTAAMGLLLTLHLGLVLALFLLLPVGKLVHAPFRFAALLRAALERNRAVSPKR</sequence>
<feature type="transmembrane region" description="Helical" evidence="1">
    <location>
        <begin position="216"/>
        <end position="238"/>
    </location>
</feature>
<dbReference type="AlphaFoldDB" id="A0A318TES6"/>
<protein>
    <submittedName>
        <fullName evidence="2">Citrate/tricarballylate utilization protein</fullName>
    </submittedName>
</protein>
<keyword evidence="1" id="KW-0812">Transmembrane</keyword>
<dbReference type="EMBL" id="QJTI01000008">
    <property type="protein sequence ID" value="PYF03126.1"/>
    <property type="molecule type" value="Genomic_DNA"/>
</dbReference>